<reference evidence="3" key="1">
    <citation type="submission" date="2013-07" db="EMBL/GenBank/DDBJ databases">
        <title>Midgut Transcriptome Profiling of Anoplphora glabripennis, a Lignocellulose Degrading, Wood-Boring Cerambycid.</title>
        <authorList>
            <person name="Scully E.D."/>
            <person name="Hoover K."/>
            <person name="Carlson J.E."/>
            <person name="Tien M."/>
            <person name="Geib S.M."/>
        </authorList>
    </citation>
    <scope>NUCLEOTIDE SEQUENCE</scope>
</reference>
<evidence type="ECO:0000256" key="1">
    <source>
        <dbReference type="SAM" id="MobiDB-lite"/>
    </source>
</evidence>
<feature type="compositionally biased region" description="Basic and acidic residues" evidence="1">
    <location>
        <begin position="115"/>
        <end position="128"/>
    </location>
</feature>
<dbReference type="InterPro" id="IPR057670">
    <property type="entry name" value="SH3_retrovirus"/>
</dbReference>
<dbReference type="EMBL" id="GALX01008046">
    <property type="protein sequence ID" value="JAB60420.1"/>
    <property type="molecule type" value="Transcribed_RNA"/>
</dbReference>
<dbReference type="AlphaFoldDB" id="V5FS15"/>
<sequence length="128" mass="14908">MSIPPQFRKKFDSKSQKLLFVGYDGYSSNYKLWNADKRKIEISCNVTFNENETVTIKKDTVILKFGILEENNVQEEVQEIEDDDSVDSSEISQTVTEEMDSDEDFQPSDEVEDNLSERQLRDRNQLAK</sequence>
<accession>V5FS15</accession>
<name>V5FS15_ANOGL</name>
<feature type="compositionally biased region" description="Acidic residues" evidence="1">
    <location>
        <begin position="97"/>
        <end position="114"/>
    </location>
</feature>
<proteinExistence type="predicted"/>
<organism evidence="3">
    <name type="scientific">Anoplophora glabripennis</name>
    <name type="common">Asian longhorn beetle</name>
    <name type="synonym">Anoplophora nobilis</name>
    <dbReference type="NCBI Taxonomy" id="217634"/>
    <lineage>
        <taxon>Eukaryota</taxon>
        <taxon>Metazoa</taxon>
        <taxon>Ecdysozoa</taxon>
        <taxon>Arthropoda</taxon>
        <taxon>Hexapoda</taxon>
        <taxon>Insecta</taxon>
        <taxon>Pterygota</taxon>
        <taxon>Neoptera</taxon>
        <taxon>Endopterygota</taxon>
        <taxon>Coleoptera</taxon>
        <taxon>Polyphaga</taxon>
        <taxon>Cucujiformia</taxon>
        <taxon>Chrysomeloidea</taxon>
        <taxon>Cerambycidae</taxon>
        <taxon>Lamiinae</taxon>
        <taxon>Lamiini</taxon>
        <taxon>Anoplophora</taxon>
    </lineage>
</organism>
<evidence type="ECO:0000259" key="2">
    <source>
        <dbReference type="Pfam" id="PF25597"/>
    </source>
</evidence>
<feature type="region of interest" description="Disordered" evidence="1">
    <location>
        <begin position="75"/>
        <end position="128"/>
    </location>
</feature>
<feature type="compositionally biased region" description="Acidic residues" evidence="1">
    <location>
        <begin position="75"/>
        <end position="87"/>
    </location>
</feature>
<protein>
    <recommendedName>
        <fullName evidence="2">Retroviral polymerase SH3-like domain-containing protein</fullName>
    </recommendedName>
</protein>
<feature type="non-terminal residue" evidence="3">
    <location>
        <position position="128"/>
    </location>
</feature>
<dbReference type="Pfam" id="PF25597">
    <property type="entry name" value="SH3_retrovirus"/>
    <property type="match status" value="1"/>
</dbReference>
<feature type="domain" description="Retroviral polymerase SH3-like" evidence="2">
    <location>
        <begin position="3"/>
        <end position="56"/>
    </location>
</feature>
<evidence type="ECO:0000313" key="3">
    <source>
        <dbReference type="EMBL" id="JAB60420.1"/>
    </source>
</evidence>